<organism evidence="1 2">
    <name type="scientific">Racocetra persica</name>
    <dbReference type="NCBI Taxonomy" id="160502"/>
    <lineage>
        <taxon>Eukaryota</taxon>
        <taxon>Fungi</taxon>
        <taxon>Fungi incertae sedis</taxon>
        <taxon>Mucoromycota</taxon>
        <taxon>Glomeromycotina</taxon>
        <taxon>Glomeromycetes</taxon>
        <taxon>Diversisporales</taxon>
        <taxon>Gigasporaceae</taxon>
        <taxon>Racocetra</taxon>
    </lineage>
</organism>
<sequence>MVIIQASLNMVVKIDAMMKGLLETLMETGFDSDSVNHKNSIISVYKIDSYEESSVRQNKGNNATQIKCKEIGYLSALNNKISLMIKPTKKMPYNDIDEKDRDMNSKMTIFDIEYDRTYSV</sequence>
<evidence type="ECO:0000313" key="1">
    <source>
        <dbReference type="EMBL" id="CAG8619681.1"/>
    </source>
</evidence>
<reference evidence="1" key="1">
    <citation type="submission" date="2021-06" db="EMBL/GenBank/DDBJ databases">
        <authorList>
            <person name="Kallberg Y."/>
            <person name="Tangrot J."/>
            <person name="Rosling A."/>
        </authorList>
    </citation>
    <scope>NUCLEOTIDE SEQUENCE</scope>
    <source>
        <strain evidence="1">MA461A</strain>
    </source>
</reference>
<feature type="non-terminal residue" evidence="1">
    <location>
        <position position="120"/>
    </location>
</feature>
<protein>
    <submittedName>
        <fullName evidence="1">20419_t:CDS:1</fullName>
    </submittedName>
</protein>
<accession>A0ACA9MZL7</accession>
<gene>
    <name evidence="1" type="ORF">RPERSI_LOCUS6665</name>
</gene>
<keyword evidence="2" id="KW-1185">Reference proteome</keyword>
<proteinExistence type="predicted"/>
<name>A0ACA9MZL7_9GLOM</name>
<comment type="caution">
    <text evidence="1">The sequence shown here is derived from an EMBL/GenBank/DDBJ whole genome shotgun (WGS) entry which is preliminary data.</text>
</comment>
<dbReference type="EMBL" id="CAJVQC010010701">
    <property type="protein sequence ID" value="CAG8619681.1"/>
    <property type="molecule type" value="Genomic_DNA"/>
</dbReference>
<dbReference type="Proteomes" id="UP000789920">
    <property type="component" value="Unassembled WGS sequence"/>
</dbReference>
<evidence type="ECO:0000313" key="2">
    <source>
        <dbReference type="Proteomes" id="UP000789920"/>
    </source>
</evidence>